<feature type="transmembrane region" description="Helical" evidence="7">
    <location>
        <begin position="48"/>
        <end position="78"/>
    </location>
</feature>
<dbReference type="InterPro" id="IPR017452">
    <property type="entry name" value="GPCR_Rhodpsn_7TM"/>
</dbReference>
<keyword evidence="10" id="KW-1185">Reference proteome</keyword>
<reference evidence="9 10" key="1">
    <citation type="submission" date="2024-08" db="EMBL/GenBank/DDBJ databases">
        <authorList>
            <person name="Cucini C."/>
            <person name="Frati F."/>
        </authorList>
    </citation>
    <scope>NUCLEOTIDE SEQUENCE [LARGE SCALE GENOMIC DNA]</scope>
</reference>
<dbReference type="CDD" id="cd14978">
    <property type="entry name" value="7tmA_FMRFamide_R-like"/>
    <property type="match status" value="1"/>
</dbReference>
<keyword evidence="4 7" id="KW-1133">Transmembrane helix</keyword>
<dbReference type="Pfam" id="PF00001">
    <property type="entry name" value="7tm_1"/>
    <property type="match status" value="1"/>
</dbReference>
<evidence type="ECO:0000313" key="10">
    <source>
        <dbReference type="Proteomes" id="UP001642540"/>
    </source>
</evidence>
<evidence type="ECO:0000256" key="2">
    <source>
        <dbReference type="ARBA" id="ARBA00010663"/>
    </source>
</evidence>
<dbReference type="SUPFAM" id="SSF81321">
    <property type="entry name" value="Family A G protein-coupled receptor-like"/>
    <property type="match status" value="1"/>
</dbReference>
<accession>A0ABP1PTA0</accession>
<feature type="region of interest" description="Disordered" evidence="6">
    <location>
        <begin position="361"/>
        <end position="404"/>
    </location>
</feature>
<dbReference type="EMBL" id="CAXLJM020000007">
    <property type="protein sequence ID" value="CAL8072574.1"/>
    <property type="molecule type" value="Genomic_DNA"/>
</dbReference>
<dbReference type="InterPro" id="IPR052954">
    <property type="entry name" value="GPCR-Ligand_Int"/>
</dbReference>
<name>A0ABP1PTA0_9HEXA</name>
<dbReference type="PRINTS" id="PR00237">
    <property type="entry name" value="GPCRRHODOPSN"/>
</dbReference>
<feature type="compositionally biased region" description="Low complexity" evidence="6">
    <location>
        <begin position="363"/>
        <end position="376"/>
    </location>
</feature>
<protein>
    <recommendedName>
        <fullName evidence="8">G-protein coupled receptors family 1 profile domain-containing protein</fullName>
    </recommendedName>
</protein>
<evidence type="ECO:0000256" key="5">
    <source>
        <dbReference type="ARBA" id="ARBA00023136"/>
    </source>
</evidence>
<feature type="transmembrane region" description="Helical" evidence="7">
    <location>
        <begin position="173"/>
        <end position="193"/>
    </location>
</feature>
<evidence type="ECO:0000259" key="8">
    <source>
        <dbReference type="PROSITE" id="PS50262"/>
    </source>
</evidence>
<feature type="transmembrane region" description="Helical" evidence="7">
    <location>
        <begin position="313"/>
        <end position="334"/>
    </location>
</feature>
<dbReference type="Proteomes" id="UP001642540">
    <property type="component" value="Unassembled WGS sequence"/>
</dbReference>
<feature type="transmembrane region" description="Helical" evidence="7">
    <location>
        <begin position="236"/>
        <end position="257"/>
    </location>
</feature>
<dbReference type="Gene3D" id="1.20.1070.10">
    <property type="entry name" value="Rhodopsin 7-helix transmembrane proteins"/>
    <property type="match status" value="1"/>
</dbReference>
<evidence type="ECO:0000256" key="3">
    <source>
        <dbReference type="ARBA" id="ARBA00022692"/>
    </source>
</evidence>
<comment type="subcellular location">
    <subcellularLocation>
        <location evidence="1">Membrane</location>
    </subcellularLocation>
</comment>
<evidence type="ECO:0000313" key="9">
    <source>
        <dbReference type="EMBL" id="CAL8072574.1"/>
    </source>
</evidence>
<proteinExistence type="inferred from homology"/>
<dbReference type="PANTHER" id="PTHR46641">
    <property type="entry name" value="FMRFAMIDE RECEPTOR-RELATED"/>
    <property type="match status" value="1"/>
</dbReference>
<feature type="transmembrane region" description="Helical" evidence="7">
    <location>
        <begin position="128"/>
        <end position="152"/>
    </location>
</feature>
<dbReference type="PROSITE" id="PS50262">
    <property type="entry name" value="G_PROTEIN_RECEP_F1_2"/>
    <property type="match status" value="1"/>
</dbReference>
<evidence type="ECO:0000256" key="7">
    <source>
        <dbReference type="SAM" id="Phobius"/>
    </source>
</evidence>
<evidence type="ECO:0000256" key="4">
    <source>
        <dbReference type="ARBA" id="ARBA00022989"/>
    </source>
</evidence>
<evidence type="ECO:0000256" key="1">
    <source>
        <dbReference type="ARBA" id="ARBA00004370"/>
    </source>
</evidence>
<sequence length="404" mass="45740">MNKTKFASLNFWTCYFLDSEDGTYPTMNPHFAFKCRAQGKFLSKNEEYGHAICIFITVLIFLVGICGFVTNVLNVFVLRKSLKGSSLKNLLIILAVFEFAACIFAMSFSTVILIILENVSRNEVTILFFKAAHILFSLGRTGAICITILVSIERYLVIAFPVESKAWLSPTRSILYILSAISVAILLNISYFTNTTVIENNVSFSPNTTLANFPYILNGTEISRKMPHQMKFGLMLMNYVAPFPFLLIFNGLLYKAIYSWNKNRKGLSGKQKREIGTAKMFSVVVLILLLCHTVSCIIFFLCNYLRTIYRELLLLQLLSVTLSAAINFLVYFAFGKAFREEFWKLMTSWRLFGRQKFYTAKPQETQSTQTSRDSSSGTLLRKGKTKGEKTSTNGNKNGTNNSSK</sequence>
<feature type="compositionally biased region" description="Low complexity" evidence="6">
    <location>
        <begin position="390"/>
        <end position="404"/>
    </location>
</feature>
<dbReference type="PANTHER" id="PTHR46641:SF2">
    <property type="entry name" value="FMRFAMIDE RECEPTOR"/>
    <property type="match status" value="1"/>
</dbReference>
<keyword evidence="3 7" id="KW-0812">Transmembrane</keyword>
<dbReference type="InterPro" id="IPR000276">
    <property type="entry name" value="GPCR_Rhodpsn"/>
</dbReference>
<comment type="caution">
    <text evidence="9">The sequence shown here is derived from an EMBL/GenBank/DDBJ whole genome shotgun (WGS) entry which is preliminary data.</text>
</comment>
<organism evidence="9 10">
    <name type="scientific">Orchesella dallaii</name>
    <dbReference type="NCBI Taxonomy" id="48710"/>
    <lineage>
        <taxon>Eukaryota</taxon>
        <taxon>Metazoa</taxon>
        <taxon>Ecdysozoa</taxon>
        <taxon>Arthropoda</taxon>
        <taxon>Hexapoda</taxon>
        <taxon>Collembola</taxon>
        <taxon>Entomobryomorpha</taxon>
        <taxon>Entomobryoidea</taxon>
        <taxon>Orchesellidae</taxon>
        <taxon>Orchesellinae</taxon>
        <taxon>Orchesella</taxon>
    </lineage>
</organism>
<feature type="transmembrane region" description="Helical" evidence="7">
    <location>
        <begin position="90"/>
        <end position="116"/>
    </location>
</feature>
<feature type="domain" description="G-protein coupled receptors family 1 profile" evidence="8">
    <location>
        <begin position="70"/>
        <end position="331"/>
    </location>
</feature>
<evidence type="ECO:0000256" key="6">
    <source>
        <dbReference type="SAM" id="MobiDB-lite"/>
    </source>
</evidence>
<comment type="similarity">
    <text evidence="2">Belongs to the G-protein coupled receptor 1 family.</text>
</comment>
<gene>
    <name evidence="9" type="ORF">ODALV1_LOCUS2232</name>
</gene>
<feature type="transmembrane region" description="Helical" evidence="7">
    <location>
        <begin position="278"/>
        <end position="301"/>
    </location>
</feature>
<keyword evidence="5 7" id="KW-0472">Membrane</keyword>